<dbReference type="PROSITE" id="PS51365">
    <property type="entry name" value="RENAL_DIPEPTIDASE_2"/>
    <property type="match status" value="1"/>
</dbReference>
<dbReference type="AlphaFoldDB" id="A0A7X0JU17"/>
<accession>A0A7X0JU17</accession>
<dbReference type="InterPro" id="IPR006311">
    <property type="entry name" value="TAT_signal"/>
</dbReference>
<keyword evidence="3" id="KW-1185">Reference proteome</keyword>
<feature type="chain" id="PRO_5030726898" evidence="1">
    <location>
        <begin position="29"/>
        <end position="391"/>
    </location>
</feature>
<keyword evidence="2" id="KW-0378">Hydrolase</keyword>
<comment type="caution">
    <text evidence="2">The sequence shown here is derived from an EMBL/GenBank/DDBJ whole genome shotgun (WGS) entry which is preliminary data.</text>
</comment>
<keyword evidence="1" id="KW-0732">Signal</keyword>
<dbReference type="PROSITE" id="PS51318">
    <property type="entry name" value="TAT"/>
    <property type="match status" value="1"/>
</dbReference>
<organism evidence="2 3">
    <name type="scientific">Pseudoteredinibacter isoporae</name>
    <dbReference type="NCBI Taxonomy" id="570281"/>
    <lineage>
        <taxon>Bacteria</taxon>
        <taxon>Pseudomonadati</taxon>
        <taxon>Pseudomonadota</taxon>
        <taxon>Gammaproteobacteria</taxon>
        <taxon>Cellvibrionales</taxon>
        <taxon>Cellvibrionaceae</taxon>
        <taxon>Pseudoteredinibacter</taxon>
    </lineage>
</organism>
<dbReference type="RefSeq" id="WP_166846283.1">
    <property type="nucleotide sequence ID" value="NZ_JAAONY010000002.1"/>
</dbReference>
<reference evidence="2 3" key="1">
    <citation type="submission" date="2020-08" db="EMBL/GenBank/DDBJ databases">
        <title>Genomic Encyclopedia of Type Strains, Phase IV (KMG-IV): sequencing the most valuable type-strain genomes for metagenomic binning, comparative biology and taxonomic classification.</title>
        <authorList>
            <person name="Goeker M."/>
        </authorList>
    </citation>
    <scope>NUCLEOTIDE SEQUENCE [LARGE SCALE GENOMIC DNA]</scope>
    <source>
        <strain evidence="2 3">DSM 22368</strain>
    </source>
</reference>
<dbReference type="PANTHER" id="PTHR10443">
    <property type="entry name" value="MICROSOMAL DIPEPTIDASE"/>
    <property type="match status" value="1"/>
</dbReference>
<dbReference type="SUPFAM" id="SSF51556">
    <property type="entry name" value="Metallo-dependent hydrolases"/>
    <property type="match status" value="1"/>
</dbReference>
<dbReference type="GO" id="GO:0070573">
    <property type="term" value="F:metallodipeptidase activity"/>
    <property type="evidence" value="ECO:0007669"/>
    <property type="project" value="InterPro"/>
</dbReference>
<proteinExistence type="predicted"/>
<evidence type="ECO:0000313" key="3">
    <source>
        <dbReference type="Proteomes" id="UP000528457"/>
    </source>
</evidence>
<dbReference type="EMBL" id="JACHHT010000002">
    <property type="protein sequence ID" value="MBB6522267.1"/>
    <property type="molecule type" value="Genomic_DNA"/>
</dbReference>
<keyword evidence="2" id="KW-0224">Dipeptidase</keyword>
<dbReference type="Proteomes" id="UP000528457">
    <property type="component" value="Unassembled WGS sequence"/>
</dbReference>
<dbReference type="Gene3D" id="3.20.20.140">
    <property type="entry name" value="Metal-dependent hydrolases"/>
    <property type="match status" value="1"/>
</dbReference>
<name>A0A7X0JU17_9GAMM</name>
<evidence type="ECO:0000313" key="2">
    <source>
        <dbReference type="EMBL" id="MBB6522267.1"/>
    </source>
</evidence>
<dbReference type="EC" id="3.4.13.19" evidence="2"/>
<feature type="signal peptide" evidence="1">
    <location>
        <begin position="1"/>
        <end position="28"/>
    </location>
</feature>
<gene>
    <name evidence="2" type="ORF">HNR48_002552</name>
</gene>
<sequence length="391" mass="42588">MSITRRDLLKYSAAASTASALFNSSALAADKPWPHLKQSIVINNLGGIDNPNSWLEAAAKDQSKDPVRSRLRALDERALKDIHASGTTAVNLTIGYVAGPMDPFEHSVKEVAHWNQVIKQYPNDLLKVETVSDILEAKKSNRVGIILGFQNAAMMGDNAERVDIFAGLGVKVIQLTYNVANQIGSGSMARDNGGLTPFGYEVLERLNSSRTLVDLSHSGEKTCLDAIKASKSPISITHTGCRALSDLPRNKTDQELKLLADIGGCVGIYFMPFLKEDSFPNAKDVVRHIEHAINVCGEDHVGIGTDGGTTRIDNMAAYHTAIDAEIERRQKAGISAKGEKKGVVPFIPDLQGPEQFQKLTDMLYSRGHSSERIEKILGGNFLRLKKEVWGA</sequence>
<dbReference type="InterPro" id="IPR008257">
    <property type="entry name" value="Pept_M19"/>
</dbReference>
<dbReference type="PANTHER" id="PTHR10443:SF12">
    <property type="entry name" value="DIPEPTIDASE"/>
    <property type="match status" value="1"/>
</dbReference>
<keyword evidence="2" id="KW-0645">Protease</keyword>
<evidence type="ECO:0000256" key="1">
    <source>
        <dbReference type="SAM" id="SignalP"/>
    </source>
</evidence>
<dbReference type="InterPro" id="IPR032466">
    <property type="entry name" value="Metal_Hydrolase"/>
</dbReference>
<protein>
    <submittedName>
        <fullName evidence="2">Membrane dipeptidase</fullName>
        <ecNumber evidence="2">3.4.13.19</ecNumber>
    </submittedName>
</protein>
<dbReference type="GO" id="GO:0006508">
    <property type="term" value="P:proteolysis"/>
    <property type="evidence" value="ECO:0007669"/>
    <property type="project" value="InterPro"/>
</dbReference>
<dbReference type="Pfam" id="PF01244">
    <property type="entry name" value="Peptidase_M19"/>
    <property type="match status" value="1"/>
</dbReference>
<dbReference type="InParanoid" id="A0A7X0JU17"/>